<dbReference type="GO" id="GO:0004386">
    <property type="term" value="F:helicase activity"/>
    <property type="evidence" value="ECO:0007669"/>
    <property type="project" value="UniProtKB-KW"/>
</dbReference>
<dbReference type="InterPro" id="IPR014001">
    <property type="entry name" value="Helicase_ATP-bd"/>
</dbReference>
<dbReference type="EMBL" id="JAAZIL010000035">
    <property type="protein sequence ID" value="NLZ24382.1"/>
    <property type="molecule type" value="Genomic_DNA"/>
</dbReference>
<name>A0A847VD76_9BACT</name>
<reference evidence="2 3" key="1">
    <citation type="journal article" date="2020" name="Biotechnol. Biofuels">
        <title>New insights from the biogas microbiome by comprehensive genome-resolved metagenomics of nearly 1600 species originating from multiple anaerobic digesters.</title>
        <authorList>
            <person name="Campanaro S."/>
            <person name="Treu L."/>
            <person name="Rodriguez-R L.M."/>
            <person name="Kovalovszki A."/>
            <person name="Ziels R.M."/>
            <person name="Maus I."/>
            <person name="Zhu X."/>
            <person name="Kougias P.G."/>
            <person name="Basile A."/>
            <person name="Luo G."/>
            <person name="Schluter A."/>
            <person name="Konstantinidis K.T."/>
            <person name="Angelidaki I."/>
        </authorList>
    </citation>
    <scope>NUCLEOTIDE SEQUENCE [LARGE SCALE GENOMIC DNA]</scope>
    <source>
        <strain evidence="2">AS19jrsBPTG_9</strain>
    </source>
</reference>
<feature type="non-terminal residue" evidence="2">
    <location>
        <position position="434"/>
    </location>
</feature>
<sequence>MSGNQITEFITNEKGNTLSERLNELVPRTENLDILVGYFYISGFYQIYKSLEKVEKIRILIGLNTETQVADAVQGNLEIQFESAKKIKDSISKKYIDEVAIAEDDADVEEGMFKFVEWLKNGKLQIKIYDKSPLHAKLYIFTFNKDQLDDGRVITGSSNLTRSGLKDNLEFNVELKNSKDYEYALGNFNALWKEAMDISQNLNDTISEKTHLNNEITPYQLYLKFLYEYFKEDLTADTEIEDYTPEGYLELEYQKQAVVNAKKIVEEYGGVFISDVVGLGKTYIAARLINTLGGKTLVIASPALISKDNPGSWANVLMEFGVRGYECESVGMLERILERGIDKYDNIVIDESHNFRNEATISFERLSEICRSKKVILVSATPFNNQPKDLLAQIKLFQNSRKSNIPGVQNLEAYFSSLNSRIRKLDRKNNYDEY</sequence>
<dbReference type="InterPro" id="IPR027417">
    <property type="entry name" value="P-loop_NTPase"/>
</dbReference>
<dbReference type="SUPFAM" id="SSF56024">
    <property type="entry name" value="Phospholipase D/nuclease"/>
    <property type="match status" value="1"/>
</dbReference>
<dbReference type="Pfam" id="PF13091">
    <property type="entry name" value="PLDc_2"/>
    <property type="match status" value="1"/>
</dbReference>
<dbReference type="AlphaFoldDB" id="A0A847VD76"/>
<keyword evidence="2" id="KW-0067">ATP-binding</keyword>
<gene>
    <name evidence="2" type="ORF">GX888_01360</name>
</gene>
<dbReference type="Gene3D" id="3.40.50.300">
    <property type="entry name" value="P-loop containing nucleotide triphosphate hydrolases"/>
    <property type="match status" value="1"/>
</dbReference>
<dbReference type="CDD" id="cd09178">
    <property type="entry name" value="PLDc_N_Snf2_like"/>
    <property type="match status" value="1"/>
</dbReference>
<feature type="domain" description="Helicase ATP-binding" evidence="1">
    <location>
        <begin position="262"/>
        <end position="400"/>
    </location>
</feature>
<evidence type="ECO:0000313" key="3">
    <source>
        <dbReference type="Proteomes" id="UP000564033"/>
    </source>
</evidence>
<keyword evidence="2" id="KW-0547">Nucleotide-binding</keyword>
<dbReference type="SUPFAM" id="SSF52540">
    <property type="entry name" value="P-loop containing nucleoside triphosphate hydrolases"/>
    <property type="match status" value="1"/>
</dbReference>
<evidence type="ECO:0000313" key="2">
    <source>
        <dbReference type="EMBL" id="NLZ24382.1"/>
    </source>
</evidence>
<dbReference type="SMART" id="SM00487">
    <property type="entry name" value="DEXDc"/>
    <property type="match status" value="1"/>
</dbReference>
<evidence type="ECO:0000259" key="1">
    <source>
        <dbReference type="PROSITE" id="PS51192"/>
    </source>
</evidence>
<dbReference type="PROSITE" id="PS51192">
    <property type="entry name" value="HELICASE_ATP_BIND_1"/>
    <property type="match status" value="1"/>
</dbReference>
<organism evidence="2 3">
    <name type="scientific">Candidatus Dojkabacteria bacterium</name>
    <dbReference type="NCBI Taxonomy" id="2099670"/>
    <lineage>
        <taxon>Bacteria</taxon>
        <taxon>Candidatus Dojkabacteria</taxon>
    </lineage>
</organism>
<proteinExistence type="predicted"/>
<dbReference type="GO" id="GO:0005524">
    <property type="term" value="F:ATP binding"/>
    <property type="evidence" value="ECO:0007669"/>
    <property type="project" value="InterPro"/>
</dbReference>
<dbReference type="Gene3D" id="3.30.870.10">
    <property type="entry name" value="Endonuclease Chain A"/>
    <property type="match status" value="1"/>
</dbReference>
<accession>A0A847VD76</accession>
<dbReference type="Proteomes" id="UP000564033">
    <property type="component" value="Unassembled WGS sequence"/>
</dbReference>
<comment type="caution">
    <text evidence="2">The sequence shown here is derived from an EMBL/GenBank/DDBJ whole genome shotgun (WGS) entry which is preliminary data.</text>
</comment>
<protein>
    <submittedName>
        <fullName evidence="2">Helicase</fullName>
    </submittedName>
</protein>
<dbReference type="InterPro" id="IPR025202">
    <property type="entry name" value="PLD-like_dom"/>
</dbReference>
<dbReference type="Pfam" id="PF00176">
    <property type="entry name" value="SNF2-rel_dom"/>
    <property type="match status" value="1"/>
</dbReference>
<keyword evidence="2" id="KW-0347">Helicase</keyword>
<dbReference type="InterPro" id="IPR000330">
    <property type="entry name" value="SNF2_N"/>
</dbReference>
<keyword evidence="2" id="KW-0378">Hydrolase</keyword>